<evidence type="ECO:0000313" key="1">
    <source>
        <dbReference type="EMBL" id="VAW39717.1"/>
    </source>
</evidence>
<dbReference type="EMBL" id="UOEY01000084">
    <property type="protein sequence ID" value="VAW39717.1"/>
    <property type="molecule type" value="Genomic_DNA"/>
</dbReference>
<proteinExistence type="predicted"/>
<dbReference type="AlphaFoldDB" id="A0A3B0VN25"/>
<reference evidence="1" key="1">
    <citation type="submission" date="2018-06" db="EMBL/GenBank/DDBJ databases">
        <authorList>
            <person name="Zhirakovskaya E."/>
        </authorList>
    </citation>
    <scope>NUCLEOTIDE SEQUENCE</scope>
</reference>
<organism evidence="1">
    <name type="scientific">hydrothermal vent metagenome</name>
    <dbReference type="NCBI Taxonomy" id="652676"/>
    <lineage>
        <taxon>unclassified sequences</taxon>
        <taxon>metagenomes</taxon>
        <taxon>ecological metagenomes</taxon>
    </lineage>
</organism>
<gene>
    <name evidence="1" type="ORF">MNBD_DELTA04-786</name>
</gene>
<protein>
    <submittedName>
        <fullName evidence="1">Uncharacterized protein</fullName>
    </submittedName>
</protein>
<dbReference type="PROSITE" id="PS51257">
    <property type="entry name" value="PROKAR_LIPOPROTEIN"/>
    <property type="match status" value="1"/>
</dbReference>
<accession>A0A3B0VN25</accession>
<sequence>MRMKKKNRLALVAASLLGFACIMSPGGQLNAQEATSSSACIKCHTDMEAMDRYGAASASSAAAIAG</sequence>
<name>A0A3B0VN25_9ZZZZ</name>